<dbReference type="PROSITE" id="PS50977">
    <property type="entry name" value="HTH_TETR_2"/>
    <property type="match status" value="1"/>
</dbReference>
<dbReference type="EMBL" id="VNFH01000006">
    <property type="protein sequence ID" value="TVU70029.1"/>
    <property type="molecule type" value="Genomic_DNA"/>
</dbReference>
<dbReference type="Gene3D" id="1.10.357.10">
    <property type="entry name" value="Tetracycline Repressor, domain 2"/>
    <property type="match status" value="1"/>
</dbReference>
<comment type="caution">
    <text evidence="4">The sequence shown here is derived from an EMBL/GenBank/DDBJ whole genome shotgun (WGS) entry which is preliminary data.</text>
</comment>
<dbReference type="OrthoDB" id="4541465at2"/>
<dbReference type="RefSeq" id="WP_088743288.1">
    <property type="nucleotide sequence ID" value="NZ_CAWOWR010000116.1"/>
</dbReference>
<feature type="domain" description="HTH tetR-type" evidence="3">
    <location>
        <begin position="19"/>
        <end position="79"/>
    </location>
</feature>
<keyword evidence="5" id="KW-1185">Reference proteome</keyword>
<evidence type="ECO:0000256" key="2">
    <source>
        <dbReference type="PROSITE-ProRule" id="PRU00335"/>
    </source>
</evidence>
<gene>
    <name evidence="4" type="ORF">FQP86_09420</name>
</gene>
<dbReference type="Pfam" id="PF00440">
    <property type="entry name" value="TetR_N"/>
    <property type="match status" value="1"/>
</dbReference>
<proteinExistence type="predicted"/>
<dbReference type="InterPro" id="IPR001647">
    <property type="entry name" value="HTH_TetR"/>
</dbReference>
<dbReference type="SUPFAM" id="SSF46689">
    <property type="entry name" value="Homeodomain-like"/>
    <property type="match status" value="1"/>
</dbReference>
<dbReference type="Proteomes" id="UP000319941">
    <property type="component" value="Unassembled WGS sequence"/>
</dbReference>
<keyword evidence="1 2" id="KW-0238">DNA-binding</keyword>
<evidence type="ECO:0000313" key="4">
    <source>
        <dbReference type="EMBL" id="TVU70029.1"/>
    </source>
</evidence>
<dbReference type="AlphaFoldDB" id="A0A558HLL4"/>
<dbReference type="GO" id="GO:0003677">
    <property type="term" value="F:DNA binding"/>
    <property type="evidence" value="ECO:0007669"/>
    <property type="project" value="UniProtKB-UniRule"/>
</dbReference>
<evidence type="ECO:0000259" key="3">
    <source>
        <dbReference type="PROSITE" id="PS50977"/>
    </source>
</evidence>
<dbReference type="InterPro" id="IPR009057">
    <property type="entry name" value="Homeodomain-like_sf"/>
</dbReference>
<accession>A0A558HLL4</accession>
<protein>
    <submittedName>
        <fullName evidence="4">TetR/AcrR family transcriptional regulator</fullName>
    </submittedName>
</protein>
<evidence type="ECO:0000313" key="5">
    <source>
        <dbReference type="Proteomes" id="UP000319941"/>
    </source>
</evidence>
<evidence type="ECO:0000256" key="1">
    <source>
        <dbReference type="ARBA" id="ARBA00023125"/>
    </source>
</evidence>
<feature type="DNA-binding region" description="H-T-H motif" evidence="2">
    <location>
        <begin position="42"/>
        <end position="61"/>
    </location>
</feature>
<organism evidence="4 5">
    <name type="scientific">Cobetia crustatorum</name>
    <dbReference type="NCBI Taxonomy" id="553385"/>
    <lineage>
        <taxon>Bacteria</taxon>
        <taxon>Pseudomonadati</taxon>
        <taxon>Pseudomonadota</taxon>
        <taxon>Gammaproteobacteria</taxon>
        <taxon>Oceanospirillales</taxon>
        <taxon>Halomonadaceae</taxon>
        <taxon>Cobetia</taxon>
    </lineage>
</organism>
<reference evidence="4 5" key="1">
    <citation type="submission" date="2019-07" db="EMBL/GenBank/DDBJ databases">
        <title>Diversity of Bacteria from Kongsfjorden, Arctic.</title>
        <authorList>
            <person name="Yu Y."/>
        </authorList>
    </citation>
    <scope>NUCLEOTIDE SEQUENCE [LARGE SCALE GENOMIC DNA]</scope>
    <source>
        <strain evidence="4 5">SM1923</strain>
    </source>
</reference>
<sequence length="214" mass="24118">MPDAIDHTQTNVNTQPLGRGKAEDWLEAAYHQLLDGGVDSVRVMTLAKTLGLSRTSFYWSFKDREALLDALLARWDSTNTAGLTRQCERYAATVVEAMLNVFDCWLDETLFDSRFELAIRNWAAQNDAVADAVAVADSARITALTQMLIRFEQPEQLANVRARTIYLTQIGYLSMRTQESAAERIGRMAEYVEVFVGERCQSDDIARFSSRHPA</sequence>
<name>A0A558HLL4_9GAMM</name>
<dbReference type="STRING" id="553385.GCA_000591415_03577"/>